<name>A0AAQ4F8D9_AMBAM</name>
<dbReference type="SUPFAM" id="SSF55486">
    <property type="entry name" value="Metalloproteases ('zincins'), catalytic domain"/>
    <property type="match status" value="1"/>
</dbReference>
<dbReference type="AlphaFoldDB" id="A0AAQ4F8D9"/>
<reference evidence="1 2" key="1">
    <citation type="journal article" date="2023" name="Arcadia Sci">
        <title>De novo assembly of a long-read Amblyomma americanum tick genome.</title>
        <authorList>
            <person name="Chou S."/>
            <person name="Poskanzer K.E."/>
            <person name="Rollins M."/>
            <person name="Thuy-Boun P.S."/>
        </authorList>
    </citation>
    <scope>NUCLEOTIDE SEQUENCE [LARGE SCALE GENOMIC DNA]</scope>
    <source>
        <strain evidence="1">F_SG_1</strain>
        <tissue evidence="1">Salivary glands</tissue>
    </source>
</reference>
<comment type="caution">
    <text evidence="1">The sequence shown here is derived from an EMBL/GenBank/DDBJ whole genome shotgun (WGS) entry which is preliminary data.</text>
</comment>
<evidence type="ECO:0000313" key="1">
    <source>
        <dbReference type="EMBL" id="KAK8783005.1"/>
    </source>
</evidence>
<sequence length="629" mass="71030">MNQTLVIARHVCGGWDANVGRLYRSPLDKYRSAFDGRVIKSLIVRPIPARPVRARDKASAMLLKCLSRVRRQSTLNLRQVLLELGLSWPLTSAATRAALLQTLVKSSLHFGLHVFWAFYVGPHPSLPHRSAIYTTLDERCIEWIRDFELLIARGTHHNYLRRCAEIVGGTGQSYSGMIEAVTVAHEDIAQQVHLLWDPAALPAFQNLTDPALRRAVNGHLPDDAQLWPGDEIVNMQPELFKQLNATHLSHRDYIEGFKLFLGAYVVWVLSPWLSRYLASGMLADIGWASTEEAYRYDKCLDAVEFVMPLAKWKIEHDTQAERSNSWQLMRLSALSIKDLDRIYGEVFTKLFAVVVDSVSTNAYNMTLSWSMIDKVYVYVRLDSRADFFDGYVSAAGRGVDALKKSMRRPLPTMLHAPGISSNALYRLLVAREVIVRNFRTAPPLFGASSTQAVQVAVAGTLICRQLIVLARFIFFYDDRFKYNPPIPILRYLEPLLRIFSHYEAAMNSSGFLSAPTRRERRELMTTGMATHIASNILRLPEVRATAEAALPPTQRAFRNIPAEQLYFLISCFTHCGATGRELRVQRAICNVAIPSVAAFREAFQCRPHHRLVTNFTWPEATRTTGGAAL</sequence>
<proteinExistence type="predicted"/>
<dbReference type="EMBL" id="JARKHS020005996">
    <property type="protein sequence ID" value="KAK8783005.1"/>
    <property type="molecule type" value="Genomic_DNA"/>
</dbReference>
<dbReference type="Proteomes" id="UP001321473">
    <property type="component" value="Unassembled WGS sequence"/>
</dbReference>
<protein>
    <submittedName>
        <fullName evidence="1">Uncharacterized protein</fullName>
    </submittedName>
</protein>
<keyword evidence="2" id="KW-1185">Reference proteome</keyword>
<organism evidence="1 2">
    <name type="scientific">Amblyomma americanum</name>
    <name type="common">Lone star tick</name>
    <dbReference type="NCBI Taxonomy" id="6943"/>
    <lineage>
        <taxon>Eukaryota</taxon>
        <taxon>Metazoa</taxon>
        <taxon>Ecdysozoa</taxon>
        <taxon>Arthropoda</taxon>
        <taxon>Chelicerata</taxon>
        <taxon>Arachnida</taxon>
        <taxon>Acari</taxon>
        <taxon>Parasitiformes</taxon>
        <taxon>Ixodida</taxon>
        <taxon>Ixodoidea</taxon>
        <taxon>Ixodidae</taxon>
        <taxon>Amblyomminae</taxon>
        <taxon>Amblyomma</taxon>
    </lineage>
</organism>
<evidence type="ECO:0000313" key="2">
    <source>
        <dbReference type="Proteomes" id="UP001321473"/>
    </source>
</evidence>
<gene>
    <name evidence="1" type="ORF">V5799_015654</name>
</gene>
<accession>A0AAQ4F8D9</accession>